<accession>A0AAE8VZ67</accession>
<comment type="caution">
    <text evidence="1">The sequence shown here is derived from an EMBL/GenBank/DDBJ whole genome shotgun (WGS) entry which is preliminary data.</text>
</comment>
<dbReference type="InterPro" id="IPR005564">
    <property type="entry name" value="Major_capsid_GpE"/>
</dbReference>
<name>A0AAE8VZ67_9ACTN</name>
<proteinExistence type="predicted"/>
<dbReference type="RefSeq" id="WP_141583976.1">
    <property type="nucleotide sequence ID" value="NZ_SPAZ01000214.1"/>
</dbReference>
<evidence type="ECO:0000313" key="1">
    <source>
        <dbReference type="EMBL" id="TQE28254.1"/>
    </source>
</evidence>
<dbReference type="Proteomes" id="UP000318720">
    <property type="component" value="Unassembled WGS sequence"/>
</dbReference>
<dbReference type="Pfam" id="PF03864">
    <property type="entry name" value="Phage_cap_E"/>
    <property type="match status" value="1"/>
</dbReference>
<protein>
    <submittedName>
        <fullName evidence="1">Major capsid protein E</fullName>
    </submittedName>
</protein>
<dbReference type="Gene3D" id="3.90.1690.10">
    <property type="entry name" value="phage-related protein like domain"/>
    <property type="match status" value="1"/>
</dbReference>
<gene>
    <name evidence="1" type="ORF">Sipo8835_26215</name>
</gene>
<reference evidence="1 2" key="1">
    <citation type="submission" date="2019-03" db="EMBL/GenBank/DDBJ databases">
        <title>Comparative genomic analyses of the sweetpotato soil rot pathogen, Streptomyces ipomoeae.</title>
        <authorList>
            <person name="Ruschel Soares N."/>
            <person name="Badger J.H."/>
            <person name="Huguet-Tapia J.C."/>
            <person name="Clark C.A."/>
            <person name="Pettis G.S."/>
        </authorList>
    </citation>
    <scope>NUCLEOTIDE SEQUENCE [LARGE SCALE GENOMIC DNA]</scope>
    <source>
        <strain evidence="1 2">88-35</strain>
    </source>
</reference>
<dbReference type="InterPro" id="IPR053738">
    <property type="entry name" value="Lambda_capsid_assembly"/>
</dbReference>
<dbReference type="EMBL" id="SPAZ01000214">
    <property type="protein sequence ID" value="TQE28254.1"/>
    <property type="molecule type" value="Genomic_DNA"/>
</dbReference>
<evidence type="ECO:0000313" key="2">
    <source>
        <dbReference type="Proteomes" id="UP000318720"/>
    </source>
</evidence>
<dbReference type="AlphaFoldDB" id="A0AAE8VZ67"/>
<organism evidence="1 2">
    <name type="scientific">Streptomyces ipomoeae</name>
    <dbReference type="NCBI Taxonomy" id="103232"/>
    <lineage>
        <taxon>Bacteria</taxon>
        <taxon>Bacillati</taxon>
        <taxon>Actinomycetota</taxon>
        <taxon>Actinomycetes</taxon>
        <taxon>Kitasatosporales</taxon>
        <taxon>Streptomycetaceae</taxon>
        <taxon>Streptomyces</taxon>
    </lineage>
</organism>
<sequence length="351" mass="38708">MTIQDLVEGVTAHDLTAFARAIPTPADFLLTSADGIFPTLEVQDVKWRVRDNGRYVNAAKYRAYDASVPFATRAAWETTREGMLPPLGQKLLVGEQEQLLLEASRGADQDRLIELLYDDVERHVEAIRSRLELAAGDVLTDGKFSLVNENGLTIEVDWGVPAGNMPTVPVLWSDPTSDPIRDELGWIAYLDDLGVPEPEFVLTSRRAYSFLASNNAYRAAYYGSVSPSSTPTASLNPEQVNVVRGNYGLPPVRFYKAQVRVDGVQTKVLPEDRWILIPPDRTKWGQAQYGTTVESLVLSRGTNPEITKEDAPGIIITRGTQDDPPQIWTKCAAVAMPVLHTPDAHLVAKVI</sequence>